<keyword evidence="1 3" id="KW-0807">Transducer</keyword>
<evidence type="ECO:0000313" key="8">
    <source>
        <dbReference type="Proteomes" id="UP000648984"/>
    </source>
</evidence>
<keyword evidence="8" id="KW-1185">Reference proteome</keyword>
<dbReference type="CDD" id="cd06225">
    <property type="entry name" value="HAMP"/>
    <property type="match status" value="1"/>
</dbReference>
<keyword evidence="4" id="KW-0812">Transmembrane</keyword>
<gene>
    <name evidence="7" type="ORF">GPA25_01160</name>
</gene>
<dbReference type="Gene3D" id="3.30.450.290">
    <property type="match status" value="1"/>
</dbReference>
<dbReference type="Proteomes" id="UP000648984">
    <property type="component" value="Unassembled WGS sequence"/>
</dbReference>
<dbReference type="InterPro" id="IPR003660">
    <property type="entry name" value="HAMP_dom"/>
</dbReference>
<protein>
    <submittedName>
        <fullName evidence="7">HAMP domain-containing protein</fullName>
    </submittedName>
</protein>
<dbReference type="Pfam" id="PF00672">
    <property type="entry name" value="HAMP"/>
    <property type="match status" value="1"/>
</dbReference>
<evidence type="ECO:0000259" key="6">
    <source>
        <dbReference type="PROSITE" id="PS50885"/>
    </source>
</evidence>
<evidence type="ECO:0000256" key="4">
    <source>
        <dbReference type="SAM" id="Phobius"/>
    </source>
</evidence>
<keyword evidence="4" id="KW-0472">Membrane</keyword>
<comment type="caution">
    <text evidence="7">The sequence shown here is derived from an EMBL/GenBank/DDBJ whole genome shotgun (WGS) entry which is preliminary data.</text>
</comment>
<dbReference type="PANTHER" id="PTHR32089:SF112">
    <property type="entry name" value="LYSOZYME-LIKE PROTEIN-RELATED"/>
    <property type="match status" value="1"/>
</dbReference>
<comment type="similarity">
    <text evidence="2">Belongs to the methyl-accepting chemotaxis (MCP) protein family.</text>
</comment>
<evidence type="ECO:0000256" key="1">
    <source>
        <dbReference type="ARBA" id="ARBA00023224"/>
    </source>
</evidence>
<dbReference type="PRINTS" id="PR00260">
    <property type="entry name" value="CHEMTRNSDUCR"/>
</dbReference>
<dbReference type="EMBL" id="WTVQ01000001">
    <property type="protein sequence ID" value="NMG73360.1"/>
    <property type="molecule type" value="Genomic_DNA"/>
</dbReference>
<feature type="domain" description="HAMP" evidence="6">
    <location>
        <begin position="209"/>
        <end position="263"/>
    </location>
</feature>
<dbReference type="PROSITE" id="PS50885">
    <property type="entry name" value="HAMP"/>
    <property type="match status" value="1"/>
</dbReference>
<name>A0ABX1Q895_9RHOO</name>
<dbReference type="SMART" id="SM00283">
    <property type="entry name" value="MA"/>
    <property type="match status" value="1"/>
</dbReference>
<reference evidence="7 8" key="1">
    <citation type="submission" date="2019-12" db="EMBL/GenBank/DDBJ databases">
        <title>Comparative genomics gives insights into the taxonomy of the Azoarcus-Aromatoleum group and reveals separate origins of nif in the plant-associated Azoarcus and non-plant-associated Aromatoleum sub-groups.</title>
        <authorList>
            <person name="Lafos M."/>
            <person name="Maluk M."/>
            <person name="Batista M."/>
            <person name="Junghare M."/>
            <person name="Carmona M."/>
            <person name="Faoro H."/>
            <person name="Cruz L.M."/>
            <person name="Battistoni F."/>
            <person name="De Souza E."/>
            <person name="Pedrosa F."/>
            <person name="Chen W.-M."/>
            <person name="Poole P.S."/>
            <person name="Dixon R.A."/>
            <person name="James E.K."/>
        </authorList>
    </citation>
    <scope>NUCLEOTIDE SEQUENCE [LARGE SCALE GENOMIC DNA]</scope>
    <source>
        <strain evidence="7 8">22Lin</strain>
    </source>
</reference>
<feature type="transmembrane region" description="Helical" evidence="4">
    <location>
        <begin position="186"/>
        <end position="207"/>
    </location>
</feature>
<dbReference type="PROSITE" id="PS50111">
    <property type="entry name" value="CHEMOTAXIS_TRANSDUC_2"/>
    <property type="match status" value="1"/>
</dbReference>
<sequence>MKKFNDLGIGTRLVIVVLAMQLVAWTGLLFWVAHEQRAVATKLSHDMAETVNQLAMAQLMFMKETKTIEKRKIFYAQIEESLGVKRLRVIRGELVSDEMGESDDPDAEKMDALESEAMTSGKTVSHLVQRNGEEFMRTVIPSLAVKNYLGKDCLECHAADVGQVLGAVSMEISLASANEQARKSTVGVVLAAAALTILLVAAVTAYVRVSVTRPLRDMTRGLQDIAQGEGDLTRRLHAGSDDECGQAATAFNRMMDKLQPLIGSVGHSAAEVVEQAEVLARDSARLRDDSVRQSQETASVASAVEQMVASIASVAKTSEDVRALSDRSRNTTGQGNERLHELDTRIREVESAVGQITEQVREFLARTRSISNITQEVKDIANQTNLLALNAAIEAARAGEAGRGFAVVADEVRKLAEKSANSAAEIDQITTGLETDSATVQHAIDRGLRVLQSSRASMEAVASILDEARRAAEDAASGVTAISDATEEQHQTSTFMAGKVESIAALAEESRASLQAASEAAARMADLAKTLQAEMHRFRT</sequence>
<dbReference type="InterPro" id="IPR004089">
    <property type="entry name" value="MCPsignal_dom"/>
</dbReference>
<organism evidence="7 8">
    <name type="scientific">Aromatoleum diolicum</name>
    <dbReference type="NCBI Taxonomy" id="75796"/>
    <lineage>
        <taxon>Bacteria</taxon>
        <taxon>Pseudomonadati</taxon>
        <taxon>Pseudomonadota</taxon>
        <taxon>Betaproteobacteria</taxon>
        <taxon>Rhodocyclales</taxon>
        <taxon>Rhodocyclaceae</taxon>
        <taxon>Aromatoleum</taxon>
    </lineage>
</organism>
<evidence type="ECO:0000313" key="7">
    <source>
        <dbReference type="EMBL" id="NMG73360.1"/>
    </source>
</evidence>
<dbReference type="RefSeq" id="WP_169258497.1">
    <property type="nucleotide sequence ID" value="NZ_WTVQ01000001.1"/>
</dbReference>
<evidence type="ECO:0000256" key="3">
    <source>
        <dbReference type="PROSITE-ProRule" id="PRU00284"/>
    </source>
</evidence>
<proteinExistence type="inferred from homology"/>
<dbReference type="PANTHER" id="PTHR32089">
    <property type="entry name" value="METHYL-ACCEPTING CHEMOTAXIS PROTEIN MCPB"/>
    <property type="match status" value="1"/>
</dbReference>
<feature type="transmembrane region" description="Helical" evidence="4">
    <location>
        <begin position="12"/>
        <end position="33"/>
    </location>
</feature>
<evidence type="ECO:0000256" key="2">
    <source>
        <dbReference type="ARBA" id="ARBA00029447"/>
    </source>
</evidence>
<dbReference type="Pfam" id="PF00015">
    <property type="entry name" value="MCPsignal"/>
    <property type="match status" value="1"/>
</dbReference>
<feature type="domain" description="Methyl-accepting transducer" evidence="5">
    <location>
        <begin position="268"/>
        <end position="504"/>
    </location>
</feature>
<evidence type="ECO:0000259" key="5">
    <source>
        <dbReference type="PROSITE" id="PS50111"/>
    </source>
</evidence>
<dbReference type="SUPFAM" id="SSF58104">
    <property type="entry name" value="Methyl-accepting chemotaxis protein (MCP) signaling domain"/>
    <property type="match status" value="1"/>
</dbReference>
<dbReference type="InterPro" id="IPR004090">
    <property type="entry name" value="Chemotax_Me-accpt_rcpt"/>
</dbReference>
<keyword evidence="4" id="KW-1133">Transmembrane helix</keyword>
<dbReference type="SMART" id="SM00304">
    <property type="entry name" value="HAMP"/>
    <property type="match status" value="2"/>
</dbReference>
<accession>A0ABX1Q895</accession>
<dbReference type="Gene3D" id="1.10.287.950">
    <property type="entry name" value="Methyl-accepting chemotaxis protein"/>
    <property type="match status" value="1"/>
</dbReference>